<protein>
    <submittedName>
        <fullName evidence="2">Uncharacterized protein</fullName>
    </submittedName>
</protein>
<sequence length="120" mass="14224">MTAISFKCWTPSVPFKKTDNIISSDFAALKIFTPSYEKDSHICMDQLIANEYQRIWLIERDEWARKTFFIKNGKTYIKRNSKIIPKVMEKDDTKSNMRKKNMSQNKLNGNKEKNKNSKKH</sequence>
<feature type="region of interest" description="Disordered" evidence="1">
    <location>
        <begin position="87"/>
        <end position="120"/>
    </location>
</feature>
<evidence type="ECO:0000313" key="2">
    <source>
        <dbReference type="EMBL" id="KAK0179766.1"/>
    </source>
</evidence>
<evidence type="ECO:0000256" key="1">
    <source>
        <dbReference type="SAM" id="MobiDB-lite"/>
    </source>
</evidence>
<comment type="caution">
    <text evidence="2">The sequence shown here is derived from an EMBL/GenBank/DDBJ whole genome shotgun (WGS) entry which is preliminary data.</text>
</comment>
<keyword evidence="3" id="KW-1185">Reference proteome</keyword>
<reference evidence="2" key="1">
    <citation type="journal article" date="2023" name="bioRxiv">
        <title>Scaffold-level genome assemblies of two parasitoid biocontrol wasps reveal the parthenogenesis mechanism and an associated novel virus.</title>
        <authorList>
            <person name="Inwood S."/>
            <person name="Skelly J."/>
            <person name="Guhlin J."/>
            <person name="Harrop T."/>
            <person name="Goldson S."/>
            <person name="Dearden P."/>
        </authorList>
    </citation>
    <scope>NUCLEOTIDE SEQUENCE</scope>
    <source>
        <strain evidence="2">Lincoln</strain>
        <tissue evidence="2">Whole body</tissue>
    </source>
</reference>
<dbReference type="AlphaFoldDB" id="A0AA39G1W6"/>
<proteinExistence type="predicted"/>
<gene>
    <name evidence="2" type="ORF">PV327_005487</name>
</gene>
<feature type="compositionally biased region" description="Basic and acidic residues" evidence="1">
    <location>
        <begin position="109"/>
        <end position="120"/>
    </location>
</feature>
<organism evidence="2 3">
    <name type="scientific">Microctonus hyperodae</name>
    <name type="common">Parasitoid wasp</name>
    <dbReference type="NCBI Taxonomy" id="165561"/>
    <lineage>
        <taxon>Eukaryota</taxon>
        <taxon>Metazoa</taxon>
        <taxon>Ecdysozoa</taxon>
        <taxon>Arthropoda</taxon>
        <taxon>Hexapoda</taxon>
        <taxon>Insecta</taxon>
        <taxon>Pterygota</taxon>
        <taxon>Neoptera</taxon>
        <taxon>Endopterygota</taxon>
        <taxon>Hymenoptera</taxon>
        <taxon>Apocrita</taxon>
        <taxon>Ichneumonoidea</taxon>
        <taxon>Braconidae</taxon>
        <taxon>Euphorinae</taxon>
        <taxon>Microctonus</taxon>
    </lineage>
</organism>
<name>A0AA39G1W6_MICHY</name>
<evidence type="ECO:0000313" key="3">
    <source>
        <dbReference type="Proteomes" id="UP001168972"/>
    </source>
</evidence>
<dbReference type="EMBL" id="JAQQBR010000003">
    <property type="protein sequence ID" value="KAK0179766.1"/>
    <property type="molecule type" value="Genomic_DNA"/>
</dbReference>
<dbReference type="Proteomes" id="UP001168972">
    <property type="component" value="Unassembled WGS sequence"/>
</dbReference>
<accession>A0AA39G1W6</accession>
<reference evidence="2" key="2">
    <citation type="submission" date="2023-03" db="EMBL/GenBank/DDBJ databases">
        <authorList>
            <person name="Inwood S.N."/>
            <person name="Skelly J.G."/>
            <person name="Guhlin J."/>
            <person name="Harrop T.W.R."/>
            <person name="Goldson S.G."/>
            <person name="Dearden P.K."/>
        </authorList>
    </citation>
    <scope>NUCLEOTIDE SEQUENCE</scope>
    <source>
        <strain evidence="2">Lincoln</strain>
        <tissue evidence="2">Whole body</tissue>
    </source>
</reference>